<proteinExistence type="predicted"/>
<sequence>MTLYSVGALIADIAFLALMAGVVVGIVFLVKAKAKSAGQPPMAPNWYPDPADPELLRYFDGQNWTGATRPRDAPSGS</sequence>
<keyword evidence="4" id="KW-1185">Reference proteome</keyword>
<keyword evidence="1" id="KW-0472">Membrane</keyword>
<dbReference type="Pfam" id="PF10708">
    <property type="entry name" value="DUF2510"/>
    <property type="match status" value="1"/>
</dbReference>
<reference evidence="3 4" key="1">
    <citation type="submission" date="2023-08" db="EMBL/GenBank/DDBJ databases">
        <authorList>
            <person name="Folkvardsen B D."/>
            <person name="Norman A."/>
        </authorList>
    </citation>
    <scope>NUCLEOTIDE SEQUENCE [LARGE SCALE GENOMIC DNA]</scope>
    <source>
        <strain evidence="3 4">Mu0102</strain>
    </source>
</reference>
<dbReference type="Proteomes" id="UP001190464">
    <property type="component" value="Chromosome"/>
</dbReference>
<dbReference type="RefSeq" id="WP_308486826.1">
    <property type="nucleotide sequence ID" value="NZ_OY726398.1"/>
</dbReference>
<gene>
    <name evidence="3" type="ORF">MU0102_002162</name>
</gene>
<dbReference type="EMBL" id="OY726398">
    <property type="protein sequence ID" value="CAJ1504113.1"/>
    <property type="molecule type" value="Genomic_DNA"/>
</dbReference>
<evidence type="ECO:0000259" key="2">
    <source>
        <dbReference type="Pfam" id="PF10708"/>
    </source>
</evidence>
<evidence type="ECO:0000313" key="3">
    <source>
        <dbReference type="EMBL" id="CAJ1504113.1"/>
    </source>
</evidence>
<evidence type="ECO:0000256" key="1">
    <source>
        <dbReference type="SAM" id="Phobius"/>
    </source>
</evidence>
<keyword evidence="1" id="KW-1133">Transmembrane helix</keyword>
<dbReference type="InterPro" id="IPR018929">
    <property type="entry name" value="DUF2510"/>
</dbReference>
<feature type="domain" description="DUF2510" evidence="2">
    <location>
        <begin position="44"/>
        <end position="75"/>
    </location>
</feature>
<feature type="transmembrane region" description="Helical" evidence="1">
    <location>
        <begin position="6"/>
        <end position="30"/>
    </location>
</feature>
<accession>A0ABM9LST9</accession>
<protein>
    <submittedName>
        <fullName evidence="3">DUF2510 domain-containing protein</fullName>
    </submittedName>
</protein>
<organism evidence="3 4">
    <name type="scientific">[Mycobacterium] holstebronense</name>
    <dbReference type="NCBI Taxonomy" id="3064288"/>
    <lineage>
        <taxon>Bacteria</taxon>
        <taxon>Bacillati</taxon>
        <taxon>Actinomycetota</taxon>
        <taxon>Actinomycetes</taxon>
        <taxon>Mycobacteriales</taxon>
        <taxon>Mycobacteriaceae</taxon>
        <taxon>Mycolicibacterium</taxon>
    </lineage>
</organism>
<keyword evidence="1" id="KW-0812">Transmembrane</keyword>
<evidence type="ECO:0000313" key="4">
    <source>
        <dbReference type="Proteomes" id="UP001190464"/>
    </source>
</evidence>
<name>A0ABM9LST9_9MYCO</name>